<dbReference type="EnsemblMetazoa" id="Aqu2.1.42625_001">
    <property type="protein sequence ID" value="Aqu2.1.42625_001"/>
    <property type="gene ID" value="Aqu2.1.42625"/>
</dbReference>
<dbReference type="InterPro" id="IPR020837">
    <property type="entry name" value="Fibrinogen_CS"/>
</dbReference>
<reference evidence="5" key="1">
    <citation type="journal article" date="2010" name="Nature">
        <title>The Amphimedon queenslandica genome and the evolution of animal complexity.</title>
        <authorList>
            <person name="Srivastava M."/>
            <person name="Simakov O."/>
            <person name="Chapman J."/>
            <person name="Fahey B."/>
            <person name="Gauthier M.E."/>
            <person name="Mitros T."/>
            <person name="Richards G.S."/>
            <person name="Conaco C."/>
            <person name="Dacre M."/>
            <person name="Hellsten U."/>
            <person name="Larroux C."/>
            <person name="Putnam N.H."/>
            <person name="Stanke M."/>
            <person name="Adamska M."/>
            <person name="Darling A."/>
            <person name="Degnan S.M."/>
            <person name="Oakley T.H."/>
            <person name="Plachetzki D.C."/>
            <person name="Zhai Y."/>
            <person name="Adamski M."/>
            <person name="Calcino A."/>
            <person name="Cummins S.F."/>
            <person name="Goodstein D.M."/>
            <person name="Harris C."/>
            <person name="Jackson D.J."/>
            <person name="Leys S.P."/>
            <person name="Shu S."/>
            <person name="Woodcroft B.J."/>
            <person name="Vervoort M."/>
            <person name="Kosik K.S."/>
            <person name="Manning G."/>
            <person name="Degnan B.M."/>
            <person name="Rokhsar D.S."/>
        </authorList>
    </citation>
    <scope>NUCLEOTIDE SEQUENCE [LARGE SCALE GENOMIC DNA]</scope>
</reference>
<evidence type="ECO:0000313" key="4">
    <source>
        <dbReference type="EnsemblMetazoa" id="Aqu2.1.42625_001"/>
    </source>
</evidence>
<dbReference type="SUPFAM" id="SSF56496">
    <property type="entry name" value="Fibrinogen C-terminal domain-like"/>
    <property type="match status" value="1"/>
</dbReference>
<dbReference type="InterPro" id="IPR002181">
    <property type="entry name" value="Fibrinogen_a/b/g_C_dom"/>
</dbReference>
<organism evidence="4">
    <name type="scientific">Amphimedon queenslandica</name>
    <name type="common">Sponge</name>
    <dbReference type="NCBI Taxonomy" id="400682"/>
    <lineage>
        <taxon>Eukaryota</taxon>
        <taxon>Metazoa</taxon>
        <taxon>Porifera</taxon>
        <taxon>Demospongiae</taxon>
        <taxon>Heteroscleromorpha</taxon>
        <taxon>Haplosclerida</taxon>
        <taxon>Niphatidae</taxon>
        <taxon>Amphimedon</taxon>
    </lineage>
</organism>
<protein>
    <recommendedName>
        <fullName evidence="3">Fibrinogen C-terminal domain-containing protein</fullName>
    </recommendedName>
</protein>
<name>A0A1X7VS35_AMPQE</name>
<dbReference type="InterPro" id="IPR036056">
    <property type="entry name" value="Fibrinogen-like_C"/>
</dbReference>
<keyword evidence="2" id="KW-0732">Signal</keyword>
<dbReference type="eggNOG" id="KOG2579">
    <property type="taxonomic scope" value="Eukaryota"/>
</dbReference>
<dbReference type="KEGG" id="aqu:100632478"/>
<dbReference type="SMART" id="SM00186">
    <property type="entry name" value="FBG"/>
    <property type="match status" value="1"/>
</dbReference>
<sequence length="290" mass="32608">MKVAGILNLSVSLFLIGRVICSDCLNEYNQLLEQRAPSLHETYCCTPTNNEKNFSFPLSGGFTRYISCTTAPPSSCPKLKDCQSWYQAGSLTSGVYTVNPDGGTPFEVYCDMETDGGGWTVFQRRQDGSVDFFLYWTDYENGFGDLTGEFWLGLSKIHRLTKEGSNALRVDLGDFDNNTAYATYSTFSVADSSTYYTLSVGGYSGTAGDSLTFHDHHNNQMFSTRDVDNDNNIGSCAIAHQGGWWYNDCDWANLNGPYLTGGVVYIQGLTWYHWRNNYYSYKFSEMKTRK</sequence>
<dbReference type="PROSITE" id="PS00514">
    <property type="entry name" value="FIBRINOGEN_C_1"/>
    <property type="match status" value="1"/>
</dbReference>
<dbReference type="PROSITE" id="PS51406">
    <property type="entry name" value="FIBRINOGEN_C_2"/>
    <property type="match status" value="1"/>
</dbReference>
<dbReference type="OMA" id="NIATRRD"/>
<feature type="chain" id="PRO_5010870125" description="Fibrinogen C-terminal domain-containing protein" evidence="2">
    <location>
        <begin position="22"/>
        <end position="290"/>
    </location>
</feature>
<dbReference type="NCBIfam" id="NF040941">
    <property type="entry name" value="GGGWT_bact"/>
    <property type="match status" value="1"/>
</dbReference>
<proteinExistence type="predicted"/>
<dbReference type="AlphaFoldDB" id="A0A1X7VS35"/>
<dbReference type="OrthoDB" id="7735550at2759"/>
<dbReference type="STRING" id="400682.A0A1X7VS35"/>
<keyword evidence="5" id="KW-1185">Reference proteome</keyword>
<evidence type="ECO:0000313" key="5">
    <source>
        <dbReference type="Proteomes" id="UP000007879"/>
    </source>
</evidence>
<dbReference type="Pfam" id="PF00147">
    <property type="entry name" value="Fibrinogen_C"/>
    <property type="match status" value="1"/>
</dbReference>
<evidence type="ECO:0000256" key="1">
    <source>
        <dbReference type="ARBA" id="ARBA00023157"/>
    </source>
</evidence>
<dbReference type="FunFam" id="3.90.215.10:FF:000001">
    <property type="entry name" value="Tenascin isoform 1"/>
    <property type="match status" value="1"/>
</dbReference>
<dbReference type="InParanoid" id="A0A1X7VS35"/>
<dbReference type="Proteomes" id="UP000007879">
    <property type="component" value="Unassembled WGS sequence"/>
</dbReference>
<dbReference type="PANTHER" id="PTHR19143">
    <property type="entry name" value="FIBRINOGEN/TENASCIN/ANGIOPOEITIN"/>
    <property type="match status" value="1"/>
</dbReference>
<dbReference type="GO" id="GO:0005615">
    <property type="term" value="C:extracellular space"/>
    <property type="evidence" value="ECO:0007669"/>
    <property type="project" value="TreeGrafter"/>
</dbReference>
<feature type="signal peptide" evidence="2">
    <location>
        <begin position="1"/>
        <end position="21"/>
    </location>
</feature>
<dbReference type="InterPro" id="IPR050373">
    <property type="entry name" value="Fibrinogen_C-term_domain"/>
</dbReference>
<accession>A0A1X7VS35</accession>
<evidence type="ECO:0000259" key="3">
    <source>
        <dbReference type="PROSITE" id="PS51406"/>
    </source>
</evidence>
<evidence type="ECO:0000256" key="2">
    <source>
        <dbReference type="SAM" id="SignalP"/>
    </source>
</evidence>
<dbReference type="Gene3D" id="3.90.215.10">
    <property type="entry name" value="Gamma Fibrinogen, chain A, domain 1"/>
    <property type="match status" value="1"/>
</dbReference>
<reference evidence="4" key="2">
    <citation type="submission" date="2017-05" db="UniProtKB">
        <authorList>
            <consortium name="EnsemblMetazoa"/>
        </authorList>
    </citation>
    <scope>IDENTIFICATION</scope>
</reference>
<dbReference type="InterPro" id="IPR014716">
    <property type="entry name" value="Fibrinogen_a/b/g_C_1"/>
</dbReference>
<keyword evidence="1" id="KW-1015">Disulfide bond</keyword>
<dbReference type="CDD" id="cd00087">
    <property type="entry name" value="FReD"/>
    <property type="match status" value="1"/>
</dbReference>
<feature type="domain" description="Fibrinogen C-terminal" evidence="3">
    <location>
        <begin position="73"/>
        <end position="290"/>
    </location>
</feature>
<dbReference type="PANTHER" id="PTHR19143:SF444">
    <property type="entry name" value="PROTEIN SCABROUS"/>
    <property type="match status" value="1"/>
</dbReference>
<dbReference type="EnsemblMetazoa" id="XM_003382944.3">
    <property type="protein sequence ID" value="XP_003382992.1"/>
    <property type="gene ID" value="LOC100632478"/>
</dbReference>
<gene>
    <name evidence="4" type="primary">100632478</name>
</gene>